<organism evidence="1 2">
    <name type="scientific">Populus trichocarpa</name>
    <name type="common">Western balsam poplar</name>
    <name type="synonym">Populus balsamifera subsp. trichocarpa</name>
    <dbReference type="NCBI Taxonomy" id="3694"/>
    <lineage>
        <taxon>Eukaryota</taxon>
        <taxon>Viridiplantae</taxon>
        <taxon>Streptophyta</taxon>
        <taxon>Embryophyta</taxon>
        <taxon>Tracheophyta</taxon>
        <taxon>Spermatophyta</taxon>
        <taxon>Magnoliopsida</taxon>
        <taxon>eudicotyledons</taxon>
        <taxon>Gunneridae</taxon>
        <taxon>Pentapetalae</taxon>
        <taxon>rosids</taxon>
        <taxon>fabids</taxon>
        <taxon>Malpighiales</taxon>
        <taxon>Salicaceae</taxon>
        <taxon>Saliceae</taxon>
        <taxon>Populus</taxon>
    </lineage>
</organism>
<accession>A0A2K2BRV1</accession>
<dbReference type="EMBL" id="CM009290">
    <property type="protein sequence ID" value="PNT52506.1"/>
    <property type="molecule type" value="Genomic_DNA"/>
</dbReference>
<evidence type="ECO:0000313" key="1">
    <source>
        <dbReference type="EMBL" id="PNT52506.1"/>
    </source>
</evidence>
<gene>
    <name evidence="1" type="ORF">POPTR_001G035100</name>
</gene>
<reference evidence="1 2" key="1">
    <citation type="journal article" date="2006" name="Science">
        <title>The genome of black cottonwood, Populus trichocarpa (Torr. &amp; Gray).</title>
        <authorList>
            <person name="Tuskan G.A."/>
            <person name="Difazio S."/>
            <person name="Jansson S."/>
            <person name="Bohlmann J."/>
            <person name="Grigoriev I."/>
            <person name="Hellsten U."/>
            <person name="Putnam N."/>
            <person name="Ralph S."/>
            <person name="Rombauts S."/>
            <person name="Salamov A."/>
            <person name="Schein J."/>
            <person name="Sterck L."/>
            <person name="Aerts A."/>
            <person name="Bhalerao R.R."/>
            <person name="Bhalerao R.P."/>
            <person name="Blaudez D."/>
            <person name="Boerjan W."/>
            <person name="Brun A."/>
            <person name="Brunner A."/>
            <person name="Busov V."/>
            <person name="Campbell M."/>
            <person name="Carlson J."/>
            <person name="Chalot M."/>
            <person name="Chapman J."/>
            <person name="Chen G.L."/>
            <person name="Cooper D."/>
            <person name="Coutinho P.M."/>
            <person name="Couturier J."/>
            <person name="Covert S."/>
            <person name="Cronk Q."/>
            <person name="Cunningham R."/>
            <person name="Davis J."/>
            <person name="Degroeve S."/>
            <person name="Dejardin A."/>
            <person name="Depamphilis C."/>
            <person name="Detter J."/>
            <person name="Dirks B."/>
            <person name="Dubchak I."/>
            <person name="Duplessis S."/>
            <person name="Ehlting J."/>
            <person name="Ellis B."/>
            <person name="Gendler K."/>
            <person name="Goodstein D."/>
            <person name="Gribskov M."/>
            <person name="Grimwood J."/>
            <person name="Groover A."/>
            <person name="Gunter L."/>
            <person name="Hamberger B."/>
            <person name="Heinze B."/>
            <person name="Helariutta Y."/>
            <person name="Henrissat B."/>
            <person name="Holligan D."/>
            <person name="Holt R."/>
            <person name="Huang W."/>
            <person name="Islam-Faridi N."/>
            <person name="Jones S."/>
            <person name="Jones-Rhoades M."/>
            <person name="Jorgensen R."/>
            <person name="Joshi C."/>
            <person name="Kangasjarvi J."/>
            <person name="Karlsson J."/>
            <person name="Kelleher C."/>
            <person name="Kirkpatrick R."/>
            <person name="Kirst M."/>
            <person name="Kohler A."/>
            <person name="Kalluri U."/>
            <person name="Larimer F."/>
            <person name="Leebens-Mack J."/>
            <person name="Leple J.C."/>
            <person name="Locascio P."/>
            <person name="Lou Y."/>
            <person name="Lucas S."/>
            <person name="Martin F."/>
            <person name="Montanini B."/>
            <person name="Napoli C."/>
            <person name="Nelson D.R."/>
            <person name="Nelson C."/>
            <person name="Nieminen K."/>
            <person name="Nilsson O."/>
            <person name="Pereda V."/>
            <person name="Peter G."/>
            <person name="Philippe R."/>
            <person name="Pilate G."/>
            <person name="Poliakov A."/>
            <person name="Razumovskaya J."/>
            <person name="Richardson P."/>
            <person name="Rinaldi C."/>
            <person name="Ritland K."/>
            <person name="Rouze P."/>
            <person name="Ryaboy D."/>
            <person name="Schmutz J."/>
            <person name="Schrader J."/>
            <person name="Segerman B."/>
            <person name="Shin H."/>
            <person name="Siddiqui A."/>
            <person name="Sterky F."/>
            <person name="Terry A."/>
            <person name="Tsai C.J."/>
            <person name="Uberbacher E."/>
            <person name="Unneberg P."/>
            <person name="Vahala J."/>
            <person name="Wall K."/>
            <person name="Wessler S."/>
            <person name="Yang G."/>
            <person name="Yin T."/>
            <person name="Douglas C."/>
            <person name="Marra M."/>
            <person name="Sandberg G."/>
            <person name="Van de Peer Y."/>
            <person name="Rokhsar D."/>
        </authorList>
    </citation>
    <scope>NUCLEOTIDE SEQUENCE [LARGE SCALE GENOMIC DNA]</scope>
    <source>
        <strain evidence="2">cv. Nisqually</strain>
    </source>
</reference>
<keyword evidence="2" id="KW-1185">Reference proteome</keyword>
<protein>
    <submittedName>
        <fullName evidence="1">Uncharacterized protein</fullName>
    </submittedName>
</protein>
<dbReference type="InParanoid" id="A0A2K2BRV1"/>
<evidence type="ECO:0000313" key="2">
    <source>
        <dbReference type="Proteomes" id="UP000006729"/>
    </source>
</evidence>
<proteinExistence type="predicted"/>
<dbReference type="AlphaFoldDB" id="A0A2K2BRV1"/>
<name>A0A2K2BRV1_POPTR</name>
<dbReference type="Proteomes" id="UP000006729">
    <property type="component" value="Chromosome 1"/>
</dbReference>
<sequence>MGSMKISNVRYQHGGCLEPPSSLPWPKILIVGKMITLRARRLICPLMIHTQNQHLQQNHLLLKQPARAAVVKFA</sequence>